<dbReference type="RefSeq" id="WP_181662447.1">
    <property type="nucleotide sequence ID" value="NZ_JACEHE010000048.1"/>
</dbReference>
<accession>A0A7W0DUH6</accession>
<reference evidence="1 2" key="1">
    <citation type="submission" date="2020-07" db="EMBL/GenBank/DDBJ databases">
        <title>Streptomyces isolated from Indian soil.</title>
        <authorList>
            <person name="Mandal S."/>
            <person name="Maiti P.K."/>
        </authorList>
    </citation>
    <scope>NUCLEOTIDE SEQUENCE [LARGE SCALE GENOMIC DNA]</scope>
    <source>
        <strain evidence="1 2">PSKA28</strain>
    </source>
</reference>
<evidence type="ECO:0000313" key="1">
    <source>
        <dbReference type="EMBL" id="MBA2951536.1"/>
    </source>
</evidence>
<organism evidence="1 2">
    <name type="scientific">Streptomyces himalayensis subsp. himalayensis</name>
    <dbReference type="NCBI Taxonomy" id="2756131"/>
    <lineage>
        <taxon>Bacteria</taxon>
        <taxon>Bacillati</taxon>
        <taxon>Actinomycetota</taxon>
        <taxon>Actinomycetes</taxon>
        <taxon>Kitasatosporales</taxon>
        <taxon>Streptomycetaceae</taxon>
        <taxon>Streptomyces</taxon>
        <taxon>Streptomyces himalayensis</taxon>
    </lineage>
</organism>
<sequence>MGKPTGLTALYAVGVLSYVTLVSTLLSGPAVSVPRDSERESEQKTARIPFTQRYHSVQHGGIVRAANSAITCQTAPHPAAASCAKVQRGAQGGVNGDFDMLYIDVDDDPNTYNSSRAELALPAHSRVSYARLYWGGNLRVGEQKPPRDNGRVLFAEPGGEYKAVLADTPVAHRTADGSDAFQASADVTRLVRQSGAVQYTVAQVNVAKGQSAVGAWGGWTLVVAYENEQQPLRNLAIWDGFETLGAARRTQSLKLAGLDMPAGATGRAGVVSYDGDRSMKGDALKVTAGRFGPVSLRNSANPANNVMNSTITDFGGAAFKRQPHYVNTLGYDSDVFDLKPALSRGGDSLNFHFSAGSGEYFLGALFVQADSRR</sequence>
<protein>
    <submittedName>
        <fullName evidence="1">DUF3344 domain-containing protein</fullName>
    </submittedName>
</protein>
<name>A0A7W0DUH6_9ACTN</name>
<gene>
    <name evidence="1" type="ORF">H1D24_38755</name>
</gene>
<proteinExistence type="predicted"/>
<evidence type="ECO:0000313" key="2">
    <source>
        <dbReference type="Proteomes" id="UP000545761"/>
    </source>
</evidence>
<dbReference type="AlphaFoldDB" id="A0A7W0DUH6"/>
<dbReference type="Proteomes" id="UP000545761">
    <property type="component" value="Unassembled WGS sequence"/>
</dbReference>
<comment type="caution">
    <text evidence="1">The sequence shown here is derived from an EMBL/GenBank/DDBJ whole genome shotgun (WGS) entry which is preliminary data.</text>
</comment>
<dbReference type="EMBL" id="JACEHE010000048">
    <property type="protein sequence ID" value="MBA2951536.1"/>
    <property type="molecule type" value="Genomic_DNA"/>
</dbReference>